<protein>
    <submittedName>
        <fullName evidence="1">Uncharacterized protein</fullName>
    </submittedName>
</protein>
<gene>
    <name evidence="1" type="ORF">MSG28_004006</name>
</gene>
<accession>A0ACC0KGV5</accession>
<comment type="caution">
    <text evidence="1">The sequence shown here is derived from an EMBL/GenBank/DDBJ whole genome shotgun (WGS) entry which is preliminary data.</text>
</comment>
<dbReference type="EMBL" id="CM046106">
    <property type="protein sequence ID" value="KAI8435776.1"/>
    <property type="molecule type" value="Genomic_DNA"/>
</dbReference>
<evidence type="ECO:0000313" key="1">
    <source>
        <dbReference type="EMBL" id="KAI8435776.1"/>
    </source>
</evidence>
<evidence type="ECO:0000313" key="2">
    <source>
        <dbReference type="Proteomes" id="UP001064048"/>
    </source>
</evidence>
<name>A0ACC0KGV5_CHOFU</name>
<dbReference type="Proteomes" id="UP001064048">
    <property type="component" value="Chromosome 6"/>
</dbReference>
<keyword evidence="2" id="KW-1185">Reference proteome</keyword>
<proteinExistence type="predicted"/>
<reference evidence="1 2" key="1">
    <citation type="journal article" date="2022" name="Genome Biol. Evol.">
        <title>The Spruce Budworm Genome: Reconstructing the Evolutionary History of Antifreeze Proteins.</title>
        <authorList>
            <person name="Beliveau C."/>
            <person name="Gagne P."/>
            <person name="Picq S."/>
            <person name="Vernygora O."/>
            <person name="Keeling C.I."/>
            <person name="Pinkney K."/>
            <person name="Doucet D."/>
            <person name="Wen F."/>
            <person name="Johnston J.S."/>
            <person name="Maaroufi H."/>
            <person name="Boyle B."/>
            <person name="Laroche J."/>
            <person name="Dewar K."/>
            <person name="Juretic N."/>
            <person name="Blackburn G."/>
            <person name="Nisole A."/>
            <person name="Brunet B."/>
            <person name="Brandao M."/>
            <person name="Lumley L."/>
            <person name="Duan J."/>
            <person name="Quan G."/>
            <person name="Lucarotti C.J."/>
            <person name="Roe A.D."/>
            <person name="Sperling F.A.H."/>
            <person name="Levesque R.C."/>
            <person name="Cusson M."/>
        </authorList>
    </citation>
    <scope>NUCLEOTIDE SEQUENCE [LARGE SCALE GENOMIC DNA]</scope>
    <source>
        <strain evidence="1">Glfc:IPQL:Cfum</strain>
    </source>
</reference>
<sequence length="209" mass="24454">MSEQRVTKRVFWSELEDGKRKHGGQVLRYKDVLKKTMKSCTILPSQWENEAANRQEWRAKKSIVTAMFLLAAPCSPVRLHKLFQFIDGYRSEHNHKGFLHIGNEYSVFLLTPIPHAKYLVYELYESQNVNHSSSYKPTLLSVSKIPVEYIKEQLMLFRDELQNAKYVDKNAIPGTQVKTLREWQIEKALGLQNEDLVLKQKPAYLRTLM</sequence>
<organism evidence="1 2">
    <name type="scientific">Choristoneura fumiferana</name>
    <name type="common">Spruce budworm moth</name>
    <name type="synonym">Archips fumiferana</name>
    <dbReference type="NCBI Taxonomy" id="7141"/>
    <lineage>
        <taxon>Eukaryota</taxon>
        <taxon>Metazoa</taxon>
        <taxon>Ecdysozoa</taxon>
        <taxon>Arthropoda</taxon>
        <taxon>Hexapoda</taxon>
        <taxon>Insecta</taxon>
        <taxon>Pterygota</taxon>
        <taxon>Neoptera</taxon>
        <taxon>Endopterygota</taxon>
        <taxon>Lepidoptera</taxon>
        <taxon>Glossata</taxon>
        <taxon>Ditrysia</taxon>
        <taxon>Tortricoidea</taxon>
        <taxon>Tortricidae</taxon>
        <taxon>Tortricinae</taxon>
        <taxon>Choristoneura</taxon>
    </lineage>
</organism>